<feature type="region of interest" description="Disordered" evidence="1">
    <location>
        <begin position="515"/>
        <end position="579"/>
    </location>
</feature>
<feature type="region of interest" description="Disordered" evidence="1">
    <location>
        <begin position="593"/>
        <end position="620"/>
    </location>
</feature>
<evidence type="ECO:0000313" key="3">
    <source>
        <dbReference type="Proteomes" id="UP000001307"/>
    </source>
</evidence>
<proteinExistence type="predicted"/>
<reference evidence="2" key="1">
    <citation type="journal article" date="2010" name="Science">
        <title>Plasticity of animal genome architecture unmasked by rapid evolution of a pelagic tunicate.</title>
        <authorList>
            <person name="Denoeud F."/>
            <person name="Henriet S."/>
            <person name="Mungpakdee S."/>
            <person name="Aury J.M."/>
            <person name="Da Silva C."/>
            <person name="Brinkmann H."/>
            <person name="Mikhaleva J."/>
            <person name="Olsen L.C."/>
            <person name="Jubin C."/>
            <person name="Canestro C."/>
            <person name="Bouquet J.M."/>
            <person name="Danks G."/>
            <person name="Poulain J."/>
            <person name="Campsteijn C."/>
            <person name="Adamski M."/>
            <person name="Cross I."/>
            <person name="Yadetie F."/>
            <person name="Muffato M."/>
            <person name="Louis A."/>
            <person name="Butcher S."/>
            <person name="Tsagkogeorga G."/>
            <person name="Konrad A."/>
            <person name="Singh S."/>
            <person name="Jensen M.F."/>
            <person name="Cong E.H."/>
            <person name="Eikeseth-Otteraa H."/>
            <person name="Noel B."/>
            <person name="Anthouard V."/>
            <person name="Porcel B.M."/>
            <person name="Kachouri-Lafond R."/>
            <person name="Nishino A."/>
            <person name="Ugolini M."/>
            <person name="Chourrout P."/>
            <person name="Nishida H."/>
            <person name="Aasland R."/>
            <person name="Huzurbazar S."/>
            <person name="Westhof E."/>
            <person name="Delsuc F."/>
            <person name="Lehrach H."/>
            <person name="Reinhardt R."/>
            <person name="Weissenbach J."/>
            <person name="Roy S.W."/>
            <person name="Artiguenave F."/>
            <person name="Postlethwait J.H."/>
            <person name="Manak J.R."/>
            <person name="Thompson E.M."/>
            <person name="Jaillon O."/>
            <person name="Du Pasquier L."/>
            <person name="Boudinot P."/>
            <person name="Liberles D.A."/>
            <person name="Volff J.N."/>
            <person name="Philippe H."/>
            <person name="Lenhard B."/>
            <person name="Roest Crollius H."/>
            <person name="Wincker P."/>
            <person name="Chourrout D."/>
        </authorList>
    </citation>
    <scope>NUCLEOTIDE SEQUENCE [LARGE SCALE GENOMIC DNA]</scope>
</reference>
<accession>E4X1H5</accession>
<protein>
    <submittedName>
        <fullName evidence="2">Uncharacterized protein</fullName>
    </submittedName>
</protein>
<organism evidence="2">
    <name type="scientific">Oikopleura dioica</name>
    <name type="common">Tunicate</name>
    <dbReference type="NCBI Taxonomy" id="34765"/>
    <lineage>
        <taxon>Eukaryota</taxon>
        <taxon>Metazoa</taxon>
        <taxon>Chordata</taxon>
        <taxon>Tunicata</taxon>
        <taxon>Appendicularia</taxon>
        <taxon>Copelata</taxon>
        <taxon>Oikopleuridae</taxon>
        <taxon>Oikopleura</taxon>
    </lineage>
</organism>
<keyword evidence="3" id="KW-1185">Reference proteome</keyword>
<evidence type="ECO:0000256" key="1">
    <source>
        <dbReference type="SAM" id="MobiDB-lite"/>
    </source>
</evidence>
<evidence type="ECO:0000313" key="2">
    <source>
        <dbReference type="EMBL" id="CBY23656.1"/>
    </source>
</evidence>
<name>E4X1H5_OIKDI</name>
<dbReference type="Proteomes" id="UP000001307">
    <property type="component" value="Unassembled WGS sequence"/>
</dbReference>
<feature type="compositionally biased region" description="Polar residues" evidence="1">
    <location>
        <begin position="552"/>
        <end position="563"/>
    </location>
</feature>
<dbReference type="AlphaFoldDB" id="E4X1H5"/>
<dbReference type="InParanoid" id="E4X1H5"/>
<gene>
    <name evidence="2" type="ORF">GSOID_T00016112001</name>
</gene>
<dbReference type="EMBL" id="FN653021">
    <property type="protein sequence ID" value="CBY23656.1"/>
    <property type="molecule type" value="Genomic_DNA"/>
</dbReference>
<feature type="compositionally biased region" description="Polar residues" evidence="1">
    <location>
        <begin position="593"/>
        <end position="613"/>
    </location>
</feature>
<sequence length="620" mass="70809">MGTRYFFSSSSQITNDVSLKEKRLTIDNTTLILPCVDEWDLNAQLQSHDKQITQLLLKKYEGKIWFDSNTWIFYRIRVKNWIKLAVRDNVPPQKLFNYVLSNPTTNAVILISDEDFCDNFINDKVQPTLLIPSAILYVESNSKDFFTRFRAMIELKVSLRKEAPAVDDWISKNQYGCCPTINEYIYACRISLKALNEWAHCATQILERDSFFTLASPKYFTEHDGLLEGECQFDTEDSLLPIVIFNKKDLDSEKSAKKASRAFSYWNPSIFSPIYTNQVHKHQKILGHLANIQAMAFTDLQAVISNRIKLGPIIDNLITDHQRHGEAHVEPRMIFQGYPIASQSFPFVKSGLDSKVQNAYDLTLDICNTLDAEIMDLGELVTSLKNGAIKAPPLNWDKVLISHFKISRNAFNHILKHLNLSPCSPNAQGRPSFNNWFEKLISHNTWASNKIDISNTNSTWYKRTIGERDNVKTSLLLLNRFIFAITGSKEISMIPMPPQFKVPSTCEPRALFGASKKRARESNESNNPFRPDLCLTENREDKKRKIFGSELTDVSQQQGISKSNEMEDPDTTYKCSPISQTTDNTLQLDWINDTESSLSASQKTNNSQNSVDLDQTRHNG</sequence>